<feature type="region of interest" description="Disordered" evidence="1">
    <location>
        <begin position="1"/>
        <end position="21"/>
    </location>
</feature>
<dbReference type="Proteomes" id="UP001222027">
    <property type="component" value="Unassembled WGS sequence"/>
</dbReference>
<gene>
    <name evidence="2" type="ORF">OPV22_031209</name>
</gene>
<reference evidence="2 3" key="1">
    <citation type="submission" date="2022-12" db="EMBL/GenBank/DDBJ databases">
        <title>Chromosome-scale assembly of the Ensete ventricosum genome.</title>
        <authorList>
            <person name="Dussert Y."/>
            <person name="Stocks J."/>
            <person name="Wendawek A."/>
            <person name="Woldeyes F."/>
            <person name="Nichols R.A."/>
            <person name="Borrell J.S."/>
        </authorList>
    </citation>
    <scope>NUCLEOTIDE SEQUENCE [LARGE SCALE GENOMIC DNA]</scope>
    <source>
        <strain evidence="3">cv. Maze</strain>
        <tissue evidence="2">Seeds</tissue>
    </source>
</reference>
<comment type="caution">
    <text evidence="2">The sequence shown here is derived from an EMBL/GenBank/DDBJ whole genome shotgun (WGS) entry which is preliminary data.</text>
</comment>
<name>A0AAV8PUR4_ENSVE</name>
<organism evidence="2 3">
    <name type="scientific">Ensete ventricosum</name>
    <name type="common">Abyssinian banana</name>
    <name type="synonym">Musa ensete</name>
    <dbReference type="NCBI Taxonomy" id="4639"/>
    <lineage>
        <taxon>Eukaryota</taxon>
        <taxon>Viridiplantae</taxon>
        <taxon>Streptophyta</taxon>
        <taxon>Embryophyta</taxon>
        <taxon>Tracheophyta</taxon>
        <taxon>Spermatophyta</taxon>
        <taxon>Magnoliopsida</taxon>
        <taxon>Liliopsida</taxon>
        <taxon>Zingiberales</taxon>
        <taxon>Musaceae</taxon>
        <taxon>Ensete</taxon>
    </lineage>
</organism>
<evidence type="ECO:0000256" key="1">
    <source>
        <dbReference type="SAM" id="MobiDB-lite"/>
    </source>
</evidence>
<dbReference type="EMBL" id="JAQQAF010000009">
    <property type="protein sequence ID" value="KAJ8458283.1"/>
    <property type="molecule type" value="Genomic_DNA"/>
</dbReference>
<dbReference type="AlphaFoldDB" id="A0AAV8PUR4"/>
<keyword evidence="3" id="KW-1185">Reference proteome</keyword>
<proteinExistence type="predicted"/>
<sequence length="177" mass="19974">MEGEKKRVKKAVGRDGNSGLVSKRKHSSALFRNTRKIWCHDTQRDPLISISCCSVDFRDGDSESAKDEKSFRGYSRLLQGLSSFIVVDFGGRSAATLWMISSNSISSQFTFTRSRGRETAAFVMSTHLFFKKKHDVVCGELSRNKNIGFFDEDRTGDDEFAVAANIFYLHPIEDKIV</sequence>
<feature type="compositionally biased region" description="Basic residues" evidence="1">
    <location>
        <begin position="1"/>
        <end position="11"/>
    </location>
</feature>
<evidence type="ECO:0000313" key="2">
    <source>
        <dbReference type="EMBL" id="KAJ8458283.1"/>
    </source>
</evidence>
<evidence type="ECO:0000313" key="3">
    <source>
        <dbReference type="Proteomes" id="UP001222027"/>
    </source>
</evidence>
<accession>A0AAV8PUR4</accession>
<protein>
    <submittedName>
        <fullName evidence="2">Uncharacterized protein</fullName>
    </submittedName>
</protein>